<sequence length="771" mass="85229">MDTGSLQKAQAETIRILVWVLSFLSFGYATREFEVTSERLGVYRPEEHIDNPKDYNDNADARSCDPRLRGPIRDIELQIDPETGMKNYIANEKGDWATSAAYVKYSFTQSIHHGRLYCNGHGFFKGKDEDLAEALRCMGQGLHTLEDFGAHTNYIELALREIGFQNVFPHVGTNTQINVRGHHVFPLVTGTFGMVDFLHSVLGEATDHFTQSEVNEMDNALGTAETAAHSSSPLTTLVKLLAKVPGTKELCTEAEDLQRRSDAQARQSNQPQWGTRGMDQPEYEANRAQGDWNQYPGQQWTNQQPGYAQPPPPPPPGWDQGFQGHPSFQQPPPPPPPEWGQQPPPYQWEQQQPSGFDQQQSQATQLQSTDQGGEKLGSGIPGISNIDPQKTIAQIYPILEFRDKVVRTISSIIEKIPGLEALVDKITETLTVFILSLLAPFVRPIISAVSKSLQTGSSTVIDASAKHQYEPWTDPNCTNPTHSFLSKDHFSNILNEPAGNVAAEIVKYVAPRILHAWQDTSIPIERVMDDVMKVFHHPALRDHNIEVHRSMFSAVQKWADQRPDRRTQIDNVLSSDGVRNGKNQSGPHDHTGQTHNHLPSNAGGFGDMGLPFGTQPGQNHSQPQPGGWSIPGFGAQQQHHQQQQQQGGGFTNPLNSISHLPIPGLSNVNNEINKYSNKINKYSHYIPGFNSSSNSGRRDLDDSEIEGNQSSVPQQQGYSHDQGQEYGMQNQDQNPPSNQQASSGYPGHGGESSGYYGGSGTGGQGDGYYRS</sequence>
<dbReference type="InterPro" id="IPR052577">
    <property type="entry name" value="VWA7"/>
</dbReference>
<feature type="region of interest" description="Disordered" evidence="1">
    <location>
        <begin position="292"/>
        <end position="384"/>
    </location>
</feature>
<feature type="compositionally biased region" description="Polar residues" evidence="1">
    <location>
        <begin position="706"/>
        <end position="721"/>
    </location>
</feature>
<dbReference type="AlphaFoldDB" id="A0A0G2F0B5"/>
<name>A0A0G2F0B5_PHACM</name>
<comment type="caution">
    <text evidence="2">The sequence shown here is derived from an EMBL/GenBank/DDBJ whole genome shotgun (WGS) entry which is preliminary data.</text>
</comment>
<feature type="compositionally biased region" description="Polar residues" evidence="1">
    <location>
        <begin position="615"/>
        <end position="624"/>
    </location>
</feature>
<protein>
    <submittedName>
        <fullName evidence="2">Putative het-c domain protein</fullName>
    </submittedName>
</protein>
<accession>A0A0G2F0B5</accession>
<evidence type="ECO:0000313" key="2">
    <source>
        <dbReference type="EMBL" id="KKY27746.1"/>
    </source>
</evidence>
<keyword evidence="3" id="KW-1185">Reference proteome</keyword>
<proteinExistence type="predicted"/>
<feature type="compositionally biased region" description="Polar residues" evidence="1">
    <location>
        <begin position="292"/>
        <end position="302"/>
    </location>
</feature>
<dbReference type="Pfam" id="PF07217">
    <property type="entry name" value="Het-C"/>
    <property type="match status" value="2"/>
</dbReference>
<feature type="compositionally biased region" description="Low complexity" evidence="1">
    <location>
        <begin position="636"/>
        <end position="645"/>
    </location>
</feature>
<dbReference type="EMBL" id="LCWF01000022">
    <property type="protein sequence ID" value="KKY27746.1"/>
    <property type="molecule type" value="Genomic_DNA"/>
</dbReference>
<dbReference type="PANTHER" id="PTHR14905">
    <property type="entry name" value="NG37"/>
    <property type="match status" value="1"/>
</dbReference>
<reference evidence="2 3" key="1">
    <citation type="submission" date="2015-05" db="EMBL/GenBank/DDBJ databases">
        <title>Distinctive expansion of gene families associated with plant cell wall degradation and secondary metabolism in the genomes of grapevine trunk pathogens.</title>
        <authorList>
            <person name="Lawrence D.P."/>
            <person name="Travadon R."/>
            <person name="Rolshausen P.E."/>
            <person name="Baumgartner K."/>
        </authorList>
    </citation>
    <scope>NUCLEOTIDE SEQUENCE [LARGE SCALE GENOMIC DNA]</scope>
    <source>
        <strain evidence="2">UCRPC4</strain>
    </source>
</reference>
<evidence type="ECO:0000256" key="1">
    <source>
        <dbReference type="SAM" id="MobiDB-lite"/>
    </source>
</evidence>
<feature type="compositionally biased region" description="Low complexity" evidence="1">
    <location>
        <begin position="318"/>
        <end position="328"/>
    </location>
</feature>
<feature type="compositionally biased region" description="Low complexity" evidence="1">
    <location>
        <begin position="347"/>
        <end position="371"/>
    </location>
</feature>
<organism evidence="2 3">
    <name type="scientific">Phaeomoniella chlamydospora</name>
    <name type="common">Phaeoacremonium chlamydosporum</name>
    <dbReference type="NCBI Taxonomy" id="158046"/>
    <lineage>
        <taxon>Eukaryota</taxon>
        <taxon>Fungi</taxon>
        <taxon>Dikarya</taxon>
        <taxon>Ascomycota</taxon>
        <taxon>Pezizomycotina</taxon>
        <taxon>Eurotiomycetes</taxon>
        <taxon>Chaetothyriomycetidae</taxon>
        <taxon>Phaeomoniellales</taxon>
        <taxon>Phaeomoniellaceae</taxon>
        <taxon>Phaeomoniella</taxon>
    </lineage>
</organism>
<feature type="region of interest" description="Disordered" evidence="1">
    <location>
        <begin position="255"/>
        <end position="280"/>
    </location>
</feature>
<evidence type="ECO:0000313" key="3">
    <source>
        <dbReference type="Proteomes" id="UP000053317"/>
    </source>
</evidence>
<feature type="compositionally biased region" description="Pro residues" evidence="1">
    <location>
        <begin position="329"/>
        <end position="346"/>
    </location>
</feature>
<feature type="compositionally biased region" description="Pro residues" evidence="1">
    <location>
        <begin position="308"/>
        <end position="317"/>
    </location>
</feature>
<gene>
    <name evidence="2" type="ORF">UCRPC4_g00980</name>
</gene>
<feature type="compositionally biased region" description="Basic and acidic residues" evidence="1">
    <location>
        <begin position="559"/>
        <end position="568"/>
    </location>
</feature>
<feature type="compositionally biased region" description="Gly residues" evidence="1">
    <location>
        <begin position="746"/>
        <end position="771"/>
    </location>
</feature>
<dbReference type="PANTHER" id="PTHR14905:SF7">
    <property type="entry name" value="VON WILLEBRAND FACTOR A DOMAIN-CONTAINING PROTEIN 7"/>
    <property type="match status" value="1"/>
</dbReference>
<dbReference type="InterPro" id="IPR010816">
    <property type="entry name" value="Het-C"/>
</dbReference>
<feature type="region of interest" description="Disordered" evidence="1">
    <location>
        <begin position="557"/>
        <end position="657"/>
    </location>
</feature>
<reference evidence="2 3" key="2">
    <citation type="submission" date="2015-05" db="EMBL/GenBank/DDBJ databases">
        <authorList>
            <person name="Morales-Cruz A."/>
            <person name="Amrine K.C."/>
            <person name="Cantu D."/>
        </authorList>
    </citation>
    <scope>NUCLEOTIDE SEQUENCE [LARGE SCALE GENOMIC DNA]</scope>
    <source>
        <strain evidence="2">UCRPC4</strain>
    </source>
</reference>
<dbReference type="OrthoDB" id="2506204at2759"/>
<feature type="compositionally biased region" description="Low complexity" evidence="1">
    <location>
        <begin position="729"/>
        <end position="745"/>
    </location>
</feature>
<dbReference type="Proteomes" id="UP000053317">
    <property type="component" value="Unassembled WGS sequence"/>
</dbReference>
<feature type="region of interest" description="Disordered" evidence="1">
    <location>
        <begin position="685"/>
        <end position="771"/>
    </location>
</feature>
<feature type="compositionally biased region" description="Polar residues" evidence="1">
    <location>
        <begin position="264"/>
        <end position="273"/>
    </location>
</feature>